<dbReference type="SUPFAM" id="SSF53474">
    <property type="entry name" value="alpha/beta-Hydrolases"/>
    <property type="match status" value="1"/>
</dbReference>
<dbReference type="EMBL" id="JADMCD010000017">
    <property type="protein sequence ID" value="MBF8643418.1"/>
    <property type="molecule type" value="Genomic_DNA"/>
</dbReference>
<organism evidence="5 6">
    <name type="scientific">Pseudomonas luteola</name>
    <dbReference type="NCBI Taxonomy" id="47886"/>
    <lineage>
        <taxon>Bacteria</taxon>
        <taxon>Pseudomonadati</taxon>
        <taxon>Pseudomonadota</taxon>
        <taxon>Gammaproteobacteria</taxon>
        <taxon>Pseudomonadales</taxon>
        <taxon>Pseudomonadaceae</taxon>
        <taxon>Pseudomonas</taxon>
    </lineage>
</organism>
<dbReference type="InterPro" id="IPR000073">
    <property type="entry name" value="AB_hydrolase_1"/>
</dbReference>
<accession>A0A2X2CQT2</accession>
<dbReference type="Proteomes" id="UP000250443">
    <property type="component" value="Unassembled WGS sequence"/>
</dbReference>
<evidence type="ECO:0000313" key="7">
    <source>
        <dbReference type="Proteomes" id="UP000626180"/>
    </source>
</evidence>
<dbReference type="Proteomes" id="UP000626180">
    <property type="component" value="Unassembled WGS sequence"/>
</dbReference>
<keyword evidence="5" id="KW-0378">Hydrolase</keyword>
<keyword evidence="7" id="KW-1185">Reference proteome</keyword>
<sequence length="322" mass="35294">MQSSSQLFPVALVRAELYGDLTEDVYLLKPNNSSDLSVELSLTRLGRLNRQAPYRPPVILVHGAFGNRFTWYSASGTGLGVELVDAGFDVWIAEMRGHGCSPRNLEYVSNQLSDYARYDLPAIAAFVEEQSGLPGHWIGHGQGGLAVILGVLNEWMTERSVKSLGLLGVATSDRLWGLLSWREKMRSTISGHGVGVGPEDEPKVLLKALQDERALGSSRSERDRLLTRLSSLSIPVLGLAAANDPLVSAEACRMLFDRFGGQYKDFISLGQLLSRENGMSHASPFMAREAHRHFGGLISEWLTSIEKASQKQDVAPSIELTE</sequence>
<keyword evidence="2" id="KW-0443">Lipid metabolism</keyword>
<dbReference type="RefSeq" id="WP_010797792.1">
    <property type="nucleotide sequence ID" value="NZ_FQYS01000017.1"/>
</dbReference>
<keyword evidence="1" id="KW-0442">Lipid degradation</keyword>
<dbReference type="AlphaFoldDB" id="A0A2X2CQT2"/>
<evidence type="ECO:0000259" key="3">
    <source>
        <dbReference type="Pfam" id="PF00561"/>
    </source>
</evidence>
<dbReference type="Pfam" id="PF00561">
    <property type="entry name" value="Abhydrolase_1"/>
    <property type="match status" value="1"/>
</dbReference>
<dbReference type="EMBL" id="UAUF01000013">
    <property type="protein sequence ID" value="SPZ09554.1"/>
    <property type="molecule type" value="Genomic_DNA"/>
</dbReference>
<dbReference type="GO" id="GO:0016042">
    <property type="term" value="P:lipid catabolic process"/>
    <property type="evidence" value="ECO:0007669"/>
    <property type="project" value="UniProtKB-KW"/>
</dbReference>
<reference evidence="4 7" key="2">
    <citation type="submission" date="2020-10" db="EMBL/GenBank/DDBJ databases">
        <title>Genome sequences of Pseudomonas isolates.</title>
        <authorList>
            <person name="Wessels L."/>
            <person name="Reich F."/>
            <person name="Hammerl J."/>
        </authorList>
    </citation>
    <scope>NUCLEOTIDE SEQUENCE [LARGE SCALE GENOMIC DNA]</scope>
    <source>
        <strain evidence="4 7">20-MO00624-0</strain>
    </source>
</reference>
<protein>
    <submittedName>
        <fullName evidence="4">Alpha/beta fold hydrolase</fullName>
    </submittedName>
    <submittedName>
        <fullName evidence="5">Alpha/beta hydrolase</fullName>
    </submittedName>
</protein>
<dbReference type="InterPro" id="IPR029058">
    <property type="entry name" value="AB_hydrolase_fold"/>
</dbReference>
<proteinExistence type="predicted"/>
<feature type="domain" description="AB hydrolase-1" evidence="3">
    <location>
        <begin position="56"/>
        <end position="164"/>
    </location>
</feature>
<dbReference type="Gene3D" id="3.40.50.1820">
    <property type="entry name" value="alpha/beta hydrolase"/>
    <property type="match status" value="1"/>
</dbReference>
<dbReference type="PANTHER" id="PTHR11005">
    <property type="entry name" value="LYSOSOMAL ACID LIPASE-RELATED"/>
    <property type="match status" value="1"/>
</dbReference>
<evidence type="ECO:0000313" key="5">
    <source>
        <dbReference type="EMBL" id="SPZ09554.1"/>
    </source>
</evidence>
<evidence type="ECO:0000256" key="1">
    <source>
        <dbReference type="ARBA" id="ARBA00022963"/>
    </source>
</evidence>
<name>A0A2X2CQT2_PSELU</name>
<evidence type="ECO:0000313" key="4">
    <source>
        <dbReference type="EMBL" id="MBF8643418.1"/>
    </source>
</evidence>
<evidence type="ECO:0000256" key="2">
    <source>
        <dbReference type="ARBA" id="ARBA00023098"/>
    </source>
</evidence>
<evidence type="ECO:0000313" key="6">
    <source>
        <dbReference type="Proteomes" id="UP000250443"/>
    </source>
</evidence>
<gene>
    <name evidence="4" type="ORF">IRZ65_22395</name>
    <name evidence="5" type="ORF">NCTC11842_03128</name>
</gene>
<reference evidence="5 6" key="1">
    <citation type="submission" date="2018-06" db="EMBL/GenBank/DDBJ databases">
        <authorList>
            <consortium name="Pathogen Informatics"/>
            <person name="Doyle S."/>
        </authorList>
    </citation>
    <scope>NUCLEOTIDE SEQUENCE [LARGE SCALE GENOMIC DNA]</scope>
    <source>
        <strain evidence="5 6">NCTC11842</strain>
    </source>
</reference>
<dbReference type="GO" id="GO:0016787">
    <property type="term" value="F:hydrolase activity"/>
    <property type="evidence" value="ECO:0007669"/>
    <property type="project" value="UniProtKB-KW"/>
</dbReference>